<comment type="similarity">
    <text evidence="2">Belongs to the bacterial solute-binding protein SsuA/TauA family.</text>
</comment>
<dbReference type="AlphaFoldDB" id="A0A2A5C7M2"/>
<sequence>MQNSKTITLVVVGLALITAFSFNFMNSADEPIDDSAEALVTIKINRSAVGTFQGLFIAEELGYFRERGIQLEMTIGNSPDTAIAELLSGTVHLAMTGASPMAAAVANGVPVLAVLNAQDQSGDPRTTGLLVRSDSDIQSITDLRGKKVGMPGIASPQTIAFLIELEKFDMTRDDVELVNLPFPGVLSAIESGAVDAGMPVGLFYTVGIQQDYRDFRTVYENMAAAPAVLFAASKGWVEQNEDLLASFNEAMIMAYAYGNANNDVIRRIDTEQTRQAADYIATREIAPLVGSFDVDGWNLQNQQMVEYGFMPRVPSPDEYIWSGAPRQ</sequence>
<keyword evidence="3" id="KW-0732">Signal</keyword>
<name>A0A2A5C7M2_9GAMM</name>
<dbReference type="Gene3D" id="3.40.190.10">
    <property type="entry name" value="Periplasmic binding protein-like II"/>
    <property type="match status" value="2"/>
</dbReference>
<evidence type="ECO:0000313" key="5">
    <source>
        <dbReference type="EMBL" id="PCJ39812.1"/>
    </source>
</evidence>
<reference evidence="6" key="1">
    <citation type="submission" date="2017-08" db="EMBL/GenBank/DDBJ databases">
        <title>A dynamic microbial community with high functional redundancy inhabits the cold, oxic subseafloor aquifer.</title>
        <authorList>
            <person name="Tully B.J."/>
            <person name="Wheat C.G."/>
            <person name="Glazer B.T."/>
            <person name="Huber J.A."/>
        </authorList>
    </citation>
    <scope>NUCLEOTIDE SEQUENCE [LARGE SCALE GENOMIC DNA]</scope>
</reference>
<evidence type="ECO:0000313" key="6">
    <source>
        <dbReference type="Proteomes" id="UP000228987"/>
    </source>
</evidence>
<evidence type="ECO:0000256" key="1">
    <source>
        <dbReference type="ARBA" id="ARBA00004418"/>
    </source>
</evidence>
<evidence type="ECO:0000259" key="4">
    <source>
        <dbReference type="Pfam" id="PF09084"/>
    </source>
</evidence>
<accession>A0A2A5C7M2</accession>
<dbReference type="PANTHER" id="PTHR30024:SF47">
    <property type="entry name" value="TAURINE-BINDING PERIPLASMIC PROTEIN"/>
    <property type="match status" value="1"/>
</dbReference>
<protein>
    <submittedName>
        <fullName evidence="5">Twin-arginine translocation pathway signal protein</fullName>
    </submittedName>
</protein>
<dbReference type="SUPFAM" id="SSF53850">
    <property type="entry name" value="Periplasmic binding protein-like II"/>
    <property type="match status" value="1"/>
</dbReference>
<dbReference type="InterPro" id="IPR015168">
    <property type="entry name" value="SsuA/THI5"/>
</dbReference>
<feature type="domain" description="SsuA/THI5-like" evidence="4">
    <location>
        <begin position="52"/>
        <end position="258"/>
    </location>
</feature>
<dbReference type="EMBL" id="NVWI01000012">
    <property type="protein sequence ID" value="PCJ39812.1"/>
    <property type="molecule type" value="Genomic_DNA"/>
</dbReference>
<comment type="subcellular location">
    <subcellularLocation>
        <location evidence="1">Periplasm</location>
    </subcellularLocation>
</comment>
<evidence type="ECO:0000256" key="2">
    <source>
        <dbReference type="ARBA" id="ARBA00010742"/>
    </source>
</evidence>
<evidence type="ECO:0000256" key="3">
    <source>
        <dbReference type="ARBA" id="ARBA00022729"/>
    </source>
</evidence>
<organism evidence="5 6">
    <name type="scientific">SAR86 cluster bacterium</name>
    <dbReference type="NCBI Taxonomy" id="2030880"/>
    <lineage>
        <taxon>Bacteria</taxon>
        <taxon>Pseudomonadati</taxon>
        <taxon>Pseudomonadota</taxon>
        <taxon>Gammaproteobacteria</taxon>
        <taxon>SAR86 cluster</taxon>
    </lineage>
</organism>
<proteinExistence type="inferred from homology"/>
<dbReference type="Pfam" id="PF09084">
    <property type="entry name" value="NMT1"/>
    <property type="match status" value="1"/>
</dbReference>
<comment type="caution">
    <text evidence="5">The sequence shown here is derived from an EMBL/GenBank/DDBJ whole genome shotgun (WGS) entry which is preliminary data.</text>
</comment>
<gene>
    <name evidence="5" type="ORF">COA71_13065</name>
</gene>
<dbReference type="Proteomes" id="UP000228987">
    <property type="component" value="Unassembled WGS sequence"/>
</dbReference>
<dbReference type="GO" id="GO:0042597">
    <property type="term" value="C:periplasmic space"/>
    <property type="evidence" value="ECO:0007669"/>
    <property type="project" value="UniProtKB-SubCell"/>
</dbReference>
<dbReference type="PANTHER" id="PTHR30024">
    <property type="entry name" value="ALIPHATIC SULFONATES-BINDING PROTEIN-RELATED"/>
    <property type="match status" value="1"/>
</dbReference>